<dbReference type="Pfam" id="PF17207">
    <property type="entry name" value="MCM_OB"/>
    <property type="match status" value="1"/>
</dbReference>
<dbReference type="Gene3D" id="2.20.28.10">
    <property type="match status" value="1"/>
</dbReference>
<proteinExistence type="predicted"/>
<feature type="domain" description="MCM OB" evidence="2">
    <location>
        <begin position="124"/>
        <end position="244"/>
    </location>
</feature>
<evidence type="ECO:0000259" key="1">
    <source>
        <dbReference type="Pfam" id="PF14551"/>
    </source>
</evidence>
<name>F2HH77_9CRYP</name>
<gene>
    <name evidence="3" type="primary">mcm4</name>
    <name evidence="3" type="ORF">CPARA_1gp015</name>
</gene>
<dbReference type="InterPro" id="IPR027925">
    <property type="entry name" value="MCM_N"/>
</dbReference>
<dbReference type="Proteomes" id="UP000243423">
    <property type="component" value="Nucleomorph 1"/>
</dbReference>
<protein>
    <submittedName>
        <fullName evidence="3">Minichromosome maintenance complex component 4-like protein</fullName>
    </submittedName>
</protein>
<dbReference type="Pfam" id="PF14551">
    <property type="entry name" value="MCM_N"/>
    <property type="match status" value="1"/>
</dbReference>
<evidence type="ECO:0000313" key="3">
    <source>
        <dbReference type="EMBL" id="AEA38673.1"/>
    </source>
</evidence>
<reference evidence="3 4" key="1">
    <citation type="journal article" date="2011" name="Genome Biol. Evol.">
        <title>Complete nucleomorph genome sequence of the nonphotosynthetic alga Cryptomonas paramecium reveals a core nucleomorph gene set.</title>
        <authorList>
            <person name="Tanifuji G."/>
            <person name="Onodera N.T."/>
            <person name="Wheeler T.J."/>
            <person name="Dlutek M."/>
            <person name="Donaher N."/>
            <person name="Archibald J.M."/>
        </authorList>
    </citation>
    <scope>NUCLEOTIDE SEQUENCE [LARGE SCALE GENOMIC DNA]</scope>
    <source>
        <strain evidence="3 4">CCAP977/2A</strain>
    </source>
</reference>
<geneLocation type="nucleomorph" evidence="3"/>
<dbReference type="SUPFAM" id="SSF50249">
    <property type="entry name" value="Nucleic acid-binding proteins"/>
    <property type="match status" value="1"/>
</dbReference>
<dbReference type="Gene3D" id="3.30.1640.10">
    <property type="entry name" value="mini-chromosome maintenance (MCM) complex, chain A, domain 1"/>
    <property type="match status" value="1"/>
</dbReference>
<evidence type="ECO:0000259" key="2">
    <source>
        <dbReference type="Pfam" id="PF17207"/>
    </source>
</evidence>
<dbReference type="RefSeq" id="XP_003239571.1">
    <property type="nucleotide sequence ID" value="XM_003239523.1"/>
</dbReference>
<dbReference type="GeneID" id="10447067"/>
<feature type="domain" description="MCM N-terminal" evidence="1">
    <location>
        <begin position="20"/>
        <end position="94"/>
    </location>
</feature>
<dbReference type="InterPro" id="IPR012340">
    <property type="entry name" value="NA-bd_OB-fold"/>
</dbReference>
<keyword evidence="3" id="KW-0542">Nucleomorph</keyword>
<dbReference type="InterPro" id="IPR033762">
    <property type="entry name" value="MCM_OB"/>
</dbReference>
<dbReference type="EMBL" id="CP002172">
    <property type="protein sequence ID" value="AEA38673.1"/>
    <property type="molecule type" value="Genomic_DNA"/>
</dbReference>
<organism evidence="3 4">
    <name type="scientific">Cryptomonas paramaecium</name>
    <dbReference type="NCBI Taxonomy" id="2898"/>
    <lineage>
        <taxon>Eukaryota</taxon>
        <taxon>Cryptophyceae</taxon>
        <taxon>Cryptomonadales</taxon>
        <taxon>Cryptomonadaceae</taxon>
        <taxon>Cryptomonas</taxon>
    </lineage>
</organism>
<dbReference type="AlphaFoldDB" id="F2HH77"/>
<sequence length="626" mass="76142">MHKKNAVMSVPSDVIRIIVKFKSFLENYKSIEGEFIYAREILKNEFSMKSSFLKINILHLLEFDFFLFFKLIKAPGKTICIFDYVIKKILQYNEKISNKFFSRREMKILLLNTDKNFLERRNFLNPINSNKLIITRMYVVKYGHLIPEMTNGLFKCQNCYFELYSFLECGKIIEPTYCFYCKIFNSFCLVYNRCNYIQRKFIQTYQIFKKIEVFNLIHEQNNYFSNCFYGLNLGTFIEITGIFRIAFLKNFHKFYQNSSFKFFIDVFSIVKCKFFNFKLCSCDFELFKHFSRKKIVCVKKIGLYSLVQNFYLYVFFVDNSNFSFQGFDVVRYILLLRIFFSKVYSTLDFKKYFKIFLVKHIDVNEKFSQVIKNYSFEKNSFYMHYISKYYMLNKPIAFFSIPVHRKNKFIFYLYKKFTTYTSYSYDTSHFSFMNFYKNFFLHEIQEFKFQNIQHFFIIINIKKKSQKFVKKITFSFLFNLYLENFVIFFANLIDIIYLSQKIFKYHLCFFNWRVNKHFFRKSKRFNIGFNKKNISVFSDYLSKLKFSYCSDFLYNSCLKWQFIIKKEKIFKKTINCLFSNSFSMSIFQLSKANARIKCGNFITPIDIRISFILLLESIKSLIKKNN</sequence>
<evidence type="ECO:0000313" key="4">
    <source>
        <dbReference type="Proteomes" id="UP000243423"/>
    </source>
</evidence>
<dbReference type="Gene3D" id="2.40.50.140">
    <property type="entry name" value="Nucleic acid-binding proteins"/>
    <property type="match status" value="1"/>
</dbReference>
<accession>F2HH77</accession>